<name>L8PIS6_STRVR</name>
<evidence type="ECO:0000256" key="1">
    <source>
        <dbReference type="SAM" id="MobiDB-lite"/>
    </source>
</evidence>
<accession>L8PIS6</accession>
<feature type="compositionally biased region" description="Low complexity" evidence="1">
    <location>
        <begin position="279"/>
        <end position="290"/>
    </location>
</feature>
<protein>
    <submittedName>
        <fullName evidence="2">Uncharacterized protein</fullName>
    </submittedName>
</protein>
<comment type="caution">
    <text evidence="2">The sequence shown here is derived from an EMBL/GenBank/DDBJ whole genome shotgun (WGS) entry which is preliminary data.</text>
</comment>
<feature type="compositionally biased region" description="Basic and acidic residues" evidence="1">
    <location>
        <begin position="297"/>
        <end position="308"/>
    </location>
</feature>
<dbReference type="Proteomes" id="UP000011205">
    <property type="component" value="Unassembled WGS sequence"/>
</dbReference>
<organism evidence="2 3">
    <name type="scientific">Streptomyces viridochromogenes Tue57</name>
    <dbReference type="NCBI Taxonomy" id="1160705"/>
    <lineage>
        <taxon>Bacteria</taxon>
        <taxon>Bacillati</taxon>
        <taxon>Actinomycetota</taxon>
        <taxon>Actinomycetes</taxon>
        <taxon>Kitasatosporales</taxon>
        <taxon>Streptomycetaceae</taxon>
        <taxon>Streptomyces</taxon>
    </lineage>
</organism>
<feature type="compositionally biased region" description="Low complexity" evidence="1">
    <location>
        <begin position="216"/>
        <end position="245"/>
    </location>
</feature>
<gene>
    <name evidence="2" type="ORF">STVIR_3273</name>
</gene>
<evidence type="ECO:0000313" key="3">
    <source>
        <dbReference type="Proteomes" id="UP000011205"/>
    </source>
</evidence>
<sequence>MHPDGTGPGRASGPATALDDAALEALLSAAVLRGYRLDTEGEQRAVAAFRAARDAGAHRARTRRRDDWRPRERRLVLSLKTTLSLFLASLTLGGVAVAAIGSSDSSDGPADDQGRPSGPSTSAPDLPAAEHSSAASDAATHEPGHPSAAQDTEAQCRAYEQIEDRGNALDSTAWQRLVTAAGGEDKVVAYCAEQLARGTARSRPSQAATPGGGASGAANGAADDAGGNADDNAADNAESGADNAETGADNAETGADNAETGADNAETGADNAETGAERGAASGADNENAGAGAGGEQTDKAAEHDRNN</sequence>
<dbReference type="EMBL" id="AMLP01000102">
    <property type="protein sequence ID" value="ELS55928.1"/>
    <property type="molecule type" value="Genomic_DNA"/>
</dbReference>
<proteinExistence type="predicted"/>
<feature type="region of interest" description="Disordered" evidence="1">
    <location>
        <begin position="197"/>
        <end position="308"/>
    </location>
</feature>
<reference evidence="2 3" key="1">
    <citation type="journal article" date="2013" name="Genome Announc.">
        <title>Draft Genome Sequence of Streptomyces viridochromogenes Strain Tu57, Producer of Avilamycin.</title>
        <authorList>
            <person name="Gruning B.A."/>
            <person name="Erxleben A."/>
            <person name="Hahnlein A."/>
            <person name="Gunther S."/>
        </authorList>
    </citation>
    <scope>NUCLEOTIDE SEQUENCE [LARGE SCALE GENOMIC DNA]</scope>
    <source>
        <strain evidence="2 3">Tue57</strain>
    </source>
</reference>
<feature type="region of interest" description="Disordered" evidence="1">
    <location>
        <begin position="102"/>
        <end position="170"/>
    </location>
</feature>
<dbReference type="AlphaFoldDB" id="L8PIS6"/>
<feature type="compositionally biased region" description="Low complexity" evidence="1">
    <location>
        <begin position="129"/>
        <end position="138"/>
    </location>
</feature>
<evidence type="ECO:0000313" key="2">
    <source>
        <dbReference type="EMBL" id="ELS55928.1"/>
    </source>
</evidence>
<dbReference type="PATRIC" id="fig|1160705.3.peg.3247"/>